<feature type="region of interest" description="Disordered" evidence="1">
    <location>
        <begin position="87"/>
        <end position="129"/>
    </location>
</feature>
<evidence type="ECO:0000256" key="1">
    <source>
        <dbReference type="SAM" id="MobiDB-lite"/>
    </source>
</evidence>
<feature type="compositionally biased region" description="Low complexity" evidence="1">
    <location>
        <begin position="116"/>
        <end position="126"/>
    </location>
</feature>
<organism evidence="3 4">
    <name type="scientific">Edaphobacter aggregans</name>
    <dbReference type="NCBI Taxonomy" id="570835"/>
    <lineage>
        <taxon>Bacteria</taxon>
        <taxon>Pseudomonadati</taxon>
        <taxon>Acidobacteriota</taxon>
        <taxon>Terriglobia</taxon>
        <taxon>Terriglobales</taxon>
        <taxon>Acidobacteriaceae</taxon>
        <taxon>Edaphobacter</taxon>
    </lineage>
</organism>
<dbReference type="InterPro" id="IPR014782">
    <property type="entry name" value="Peptidase_M1_dom"/>
</dbReference>
<evidence type="ECO:0000313" key="3">
    <source>
        <dbReference type="EMBL" id="RSL17729.1"/>
    </source>
</evidence>
<accession>A0A3R9NYK6</accession>
<dbReference type="Pfam" id="PF01433">
    <property type="entry name" value="Peptidase_M1"/>
    <property type="match status" value="1"/>
</dbReference>
<dbReference type="AlphaFoldDB" id="A0A3R9NYK6"/>
<dbReference type="GO" id="GO:0008237">
    <property type="term" value="F:metallopeptidase activity"/>
    <property type="evidence" value="ECO:0007669"/>
    <property type="project" value="InterPro"/>
</dbReference>
<dbReference type="EMBL" id="RSDW01000001">
    <property type="protein sequence ID" value="RSL17729.1"/>
    <property type="molecule type" value="Genomic_DNA"/>
</dbReference>
<feature type="region of interest" description="Disordered" evidence="1">
    <location>
        <begin position="511"/>
        <end position="542"/>
    </location>
</feature>
<evidence type="ECO:0000259" key="2">
    <source>
        <dbReference type="Pfam" id="PF01433"/>
    </source>
</evidence>
<dbReference type="GO" id="GO:0008270">
    <property type="term" value="F:zinc ion binding"/>
    <property type="evidence" value="ECO:0007669"/>
    <property type="project" value="InterPro"/>
</dbReference>
<name>A0A3R9NYK6_9BACT</name>
<dbReference type="SUPFAM" id="SSF55486">
    <property type="entry name" value="Metalloproteases ('zincins'), catalytic domain"/>
    <property type="match status" value="1"/>
</dbReference>
<dbReference type="Gene3D" id="1.10.390.10">
    <property type="entry name" value="Neutral Protease Domain 2"/>
    <property type="match status" value="1"/>
</dbReference>
<feature type="domain" description="Peptidase M1 membrane alanine aminopeptidase" evidence="2">
    <location>
        <begin position="460"/>
        <end position="612"/>
    </location>
</feature>
<dbReference type="InterPro" id="IPR027268">
    <property type="entry name" value="Peptidase_M4/M1_CTD_sf"/>
</dbReference>
<feature type="compositionally biased region" description="Polar residues" evidence="1">
    <location>
        <begin position="106"/>
        <end position="115"/>
    </location>
</feature>
<proteinExistence type="predicted"/>
<dbReference type="Proteomes" id="UP000269669">
    <property type="component" value="Unassembled WGS sequence"/>
</dbReference>
<gene>
    <name evidence="3" type="ORF">EDE15_3272</name>
</gene>
<comment type="caution">
    <text evidence="3">The sequence shown here is derived from an EMBL/GenBank/DDBJ whole genome shotgun (WGS) entry which is preliminary data.</text>
</comment>
<protein>
    <recommendedName>
        <fullName evidence="2">Peptidase M1 membrane alanine aminopeptidase domain-containing protein</fullName>
    </recommendedName>
</protein>
<keyword evidence="4" id="KW-1185">Reference proteome</keyword>
<sequence length="716" mass="77629">MLINNPTTREDIELPLSCLRAPLQPRRKCSIDNAALALGLSTPRQKGALAPEVCLSSPKTRPTQIRLPYLTRTLLALCLFAATASAQTPQDQQPTPAPAPPPQGTVLFNRNQDTEQPQPAAKPAPASQETIKIPDAERNSLTFTAYDLDVHITPASSHLAVHARFTVRNSGSAPLERLALQLSSTLQWENLALTTPTGVQPLKFVQQTINTDADHTGQATEAVVTLPHPLAPGDTLDLSAIYSGPIEFSARRLDVIDAPPSQAAHADWDAITPDTTALRGFGNVLWYPTASAPLFLGDGAKLFQAAGRTKLQQSPATFRLRLTVEYVGDAPKDAFFNGRREPLLPITENPDTPVANAPGIATADFAPQPLGFRIPSLFLTDRTATPAPNNLITTITGNPDAVPAFAAAADTIQPLLADWLGPTPLTSLTILDHEGQPFEDGAFLVTNMQHPNVSTLTLPLVHSLTHAWFHSSHAWLNEGVPQFMSLLWIERTQGRDAALDQLNQQRIPLSLAEPAGSQPATTPPTDAQTSSSTPQPPAPEGQSLIQATDELYYRNKAAAVLWMLRSIVGDEALKHALQLYRRSGPAEQDPHHFQTILEQTSKKDLRWFFDDWVYNDRGLADLSIANVTPRELPAQGNKATSWLIAIEVRNEGEAIADVPVTVRSGDLTTTERVRVPGHSTASTRIVFEGNPDEIVLNDGNIPETTATTHTRKVVTH</sequence>
<evidence type="ECO:0000313" key="4">
    <source>
        <dbReference type="Proteomes" id="UP000269669"/>
    </source>
</evidence>
<feature type="compositionally biased region" description="Low complexity" evidence="1">
    <location>
        <begin position="517"/>
        <end position="533"/>
    </location>
</feature>
<reference evidence="3 4" key="1">
    <citation type="submission" date="2018-12" db="EMBL/GenBank/DDBJ databases">
        <title>Sequencing of bacterial isolates from soil warming experiment in Harvard Forest, Massachusetts, USA.</title>
        <authorList>
            <person name="Deangelis K."/>
        </authorList>
    </citation>
    <scope>NUCLEOTIDE SEQUENCE [LARGE SCALE GENOMIC DNA]</scope>
    <source>
        <strain evidence="3 4">EB153</strain>
    </source>
</reference>